<evidence type="ECO:0000313" key="1">
    <source>
        <dbReference type="EMBL" id="KAJ5206916.1"/>
    </source>
</evidence>
<sequence>MRLLTERLHTTLCVSISNEERSAALAIGVKILLAVVETNKWQHIIQDSGWHSSASLMRSKVKP</sequence>
<dbReference type="Proteomes" id="UP001150879">
    <property type="component" value="Unassembled WGS sequence"/>
</dbReference>
<accession>A0A9W9T2J1</accession>
<dbReference type="AlphaFoldDB" id="A0A9W9T2J1"/>
<evidence type="ECO:0000313" key="2">
    <source>
        <dbReference type="Proteomes" id="UP001150879"/>
    </source>
</evidence>
<organism evidence="1 2">
    <name type="scientific">Penicillium cf. griseofulvum</name>
    <dbReference type="NCBI Taxonomy" id="2972120"/>
    <lineage>
        <taxon>Eukaryota</taxon>
        <taxon>Fungi</taxon>
        <taxon>Dikarya</taxon>
        <taxon>Ascomycota</taxon>
        <taxon>Pezizomycotina</taxon>
        <taxon>Eurotiomycetes</taxon>
        <taxon>Eurotiomycetidae</taxon>
        <taxon>Eurotiales</taxon>
        <taxon>Aspergillaceae</taxon>
        <taxon>Penicillium</taxon>
    </lineage>
</organism>
<name>A0A9W9T2J1_9EURO</name>
<reference evidence="1" key="1">
    <citation type="submission" date="2022-11" db="EMBL/GenBank/DDBJ databases">
        <authorList>
            <person name="Petersen C."/>
        </authorList>
    </citation>
    <scope>NUCLEOTIDE SEQUENCE</scope>
    <source>
        <strain evidence="1">IBT 16849</strain>
    </source>
</reference>
<gene>
    <name evidence="1" type="ORF">N7472_003364</name>
</gene>
<proteinExistence type="predicted"/>
<comment type="caution">
    <text evidence="1">The sequence shown here is derived from an EMBL/GenBank/DDBJ whole genome shotgun (WGS) entry which is preliminary data.</text>
</comment>
<reference evidence="1" key="2">
    <citation type="journal article" date="2023" name="IMA Fungus">
        <title>Comparative genomic study of the Penicillium genus elucidates a diverse pangenome and 15 lateral gene transfer events.</title>
        <authorList>
            <person name="Petersen C."/>
            <person name="Sorensen T."/>
            <person name="Nielsen M.R."/>
            <person name="Sondergaard T.E."/>
            <person name="Sorensen J.L."/>
            <person name="Fitzpatrick D.A."/>
            <person name="Frisvad J.C."/>
            <person name="Nielsen K.L."/>
        </authorList>
    </citation>
    <scope>NUCLEOTIDE SEQUENCE</scope>
    <source>
        <strain evidence="1">IBT 16849</strain>
    </source>
</reference>
<dbReference type="EMBL" id="JAPQKP010000002">
    <property type="protein sequence ID" value="KAJ5206916.1"/>
    <property type="molecule type" value="Genomic_DNA"/>
</dbReference>
<protein>
    <submittedName>
        <fullName evidence="1">Uncharacterized protein</fullName>
    </submittedName>
</protein>
<keyword evidence="2" id="KW-1185">Reference proteome</keyword>